<protein>
    <recommendedName>
        <fullName evidence="1">HTH cro/C1-type domain-containing protein</fullName>
    </recommendedName>
</protein>
<dbReference type="SMART" id="SM00530">
    <property type="entry name" value="HTH_XRE"/>
    <property type="match status" value="1"/>
</dbReference>
<dbReference type="RefSeq" id="WP_188825053.1">
    <property type="nucleotide sequence ID" value="NZ_BMHH01000013.1"/>
</dbReference>
<dbReference type="GO" id="GO:0003677">
    <property type="term" value="F:DNA binding"/>
    <property type="evidence" value="ECO:0007669"/>
    <property type="project" value="InterPro"/>
</dbReference>
<comment type="caution">
    <text evidence="2">The sequence shown here is derived from an EMBL/GenBank/DDBJ whole genome shotgun (WGS) entry which is preliminary data.</text>
</comment>
<name>A0A916WI53_9HYPH</name>
<reference evidence="2" key="2">
    <citation type="submission" date="2020-09" db="EMBL/GenBank/DDBJ databases">
        <authorList>
            <person name="Sun Q."/>
            <person name="Zhou Y."/>
        </authorList>
    </citation>
    <scope>NUCLEOTIDE SEQUENCE</scope>
    <source>
        <strain evidence="2">CGMCC 1.15082</strain>
    </source>
</reference>
<evidence type="ECO:0000313" key="3">
    <source>
        <dbReference type="Proteomes" id="UP000646478"/>
    </source>
</evidence>
<accession>A0A916WI53</accession>
<dbReference type="InterPro" id="IPR001387">
    <property type="entry name" value="Cro/C1-type_HTH"/>
</dbReference>
<gene>
    <name evidence="2" type="ORF">GCM10011491_30480</name>
</gene>
<evidence type="ECO:0000313" key="2">
    <source>
        <dbReference type="EMBL" id="GGB00120.1"/>
    </source>
</evidence>
<dbReference type="Pfam" id="PF01381">
    <property type="entry name" value="HTH_3"/>
    <property type="match status" value="1"/>
</dbReference>
<dbReference type="InterPro" id="IPR010982">
    <property type="entry name" value="Lambda_DNA-bd_dom_sf"/>
</dbReference>
<dbReference type="SUPFAM" id="SSF47413">
    <property type="entry name" value="lambda repressor-like DNA-binding domains"/>
    <property type="match status" value="1"/>
</dbReference>
<sequence>MRKIDFYLRAILKETGWTQVQLAERLGTSQATVSRWFKGSEPEGHRRDAIVDLYNSVATVSKDNNKTRSSDPTSLEDELIEVFPKLSKKSREALLEMARRLRELEGDASDQ</sequence>
<feature type="domain" description="HTH cro/C1-type" evidence="1">
    <location>
        <begin position="8"/>
        <end position="39"/>
    </location>
</feature>
<proteinExistence type="predicted"/>
<dbReference type="EMBL" id="BMHH01000013">
    <property type="protein sequence ID" value="GGB00120.1"/>
    <property type="molecule type" value="Genomic_DNA"/>
</dbReference>
<dbReference type="AlphaFoldDB" id="A0A916WI53"/>
<organism evidence="2 3">
    <name type="scientific">Brucella endophytica</name>
    <dbReference type="NCBI Taxonomy" id="1963359"/>
    <lineage>
        <taxon>Bacteria</taxon>
        <taxon>Pseudomonadati</taxon>
        <taxon>Pseudomonadota</taxon>
        <taxon>Alphaproteobacteria</taxon>
        <taxon>Hyphomicrobiales</taxon>
        <taxon>Brucellaceae</taxon>
        <taxon>Brucella/Ochrobactrum group</taxon>
        <taxon>Brucella</taxon>
    </lineage>
</organism>
<keyword evidence="3" id="KW-1185">Reference proteome</keyword>
<dbReference type="Gene3D" id="1.10.260.40">
    <property type="entry name" value="lambda repressor-like DNA-binding domains"/>
    <property type="match status" value="1"/>
</dbReference>
<dbReference type="Proteomes" id="UP000646478">
    <property type="component" value="Unassembled WGS sequence"/>
</dbReference>
<reference evidence="2" key="1">
    <citation type="journal article" date="2014" name="Int. J. Syst. Evol. Microbiol.">
        <title>Complete genome sequence of Corynebacterium casei LMG S-19264T (=DSM 44701T), isolated from a smear-ripened cheese.</title>
        <authorList>
            <consortium name="US DOE Joint Genome Institute (JGI-PGF)"/>
            <person name="Walter F."/>
            <person name="Albersmeier A."/>
            <person name="Kalinowski J."/>
            <person name="Ruckert C."/>
        </authorList>
    </citation>
    <scope>NUCLEOTIDE SEQUENCE</scope>
    <source>
        <strain evidence="2">CGMCC 1.15082</strain>
    </source>
</reference>
<evidence type="ECO:0000259" key="1">
    <source>
        <dbReference type="PROSITE" id="PS50943"/>
    </source>
</evidence>
<dbReference type="CDD" id="cd00093">
    <property type="entry name" value="HTH_XRE"/>
    <property type="match status" value="1"/>
</dbReference>
<dbReference type="PROSITE" id="PS50943">
    <property type="entry name" value="HTH_CROC1"/>
    <property type="match status" value="1"/>
</dbReference>